<evidence type="ECO:0000256" key="1">
    <source>
        <dbReference type="SAM" id="Phobius"/>
    </source>
</evidence>
<reference evidence="2 3" key="1">
    <citation type="submission" date="2023-06" db="EMBL/GenBank/DDBJ databases">
        <title>Roseiconus lacunae JC819 isolated from Gulf of Mannar region, Tamil Nadu.</title>
        <authorList>
            <person name="Pk S."/>
            <person name="Ch S."/>
            <person name="Ch V.R."/>
        </authorList>
    </citation>
    <scope>NUCLEOTIDE SEQUENCE [LARGE SCALE GENOMIC DNA]</scope>
    <source>
        <strain evidence="2 3">JC819</strain>
    </source>
</reference>
<feature type="transmembrane region" description="Helical" evidence="1">
    <location>
        <begin position="243"/>
        <end position="262"/>
    </location>
</feature>
<feature type="transmembrane region" description="Helical" evidence="1">
    <location>
        <begin position="137"/>
        <end position="158"/>
    </location>
</feature>
<proteinExistence type="predicted"/>
<feature type="transmembrane region" description="Helical" evidence="1">
    <location>
        <begin position="112"/>
        <end position="130"/>
    </location>
</feature>
<organism evidence="2 3">
    <name type="scientific">Roseiconus lacunae</name>
    <dbReference type="NCBI Taxonomy" id="2605694"/>
    <lineage>
        <taxon>Bacteria</taxon>
        <taxon>Pseudomonadati</taxon>
        <taxon>Planctomycetota</taxon>
        <taxon>Planctomycetia</taxon>
        <taxon>Pirellulales</taxon>
        <taxon>Pirellulaceae</taxon>
        <taxon>Roseiconus</taxon>
    </lineage>
</organism>
<evidence type="ECO:0000313" key="3">
    <source>
        <dbReference type="Proteomes" id="UP001239462"/>
    </source>
</evidence>
<feature type="transmembrane region" description="Helical" evidence="1">
    <location>
        <begin position="178"/>
        <end position="200"/>
    </location>
</feature>
<accession>A0ABT7PFL3</accession>
<name>A0ABT7PFL3_9BACT</name>
<evidence type="ECO:0000313" key="2">
    <source>
        <dbReference type="EMBL" id="MDM4015026.1"/>
    </source>
</evidence>
<gene>
    <name evidence="2" type="ORF">QTN89_06265</name>
</gene>
<dbReference type="RefSeq" id="WP_289162597.1">
    <property type="nucleotide sequence ID" value="NZ_JASZZN010000004.1"/>
</dbReference>
<keyword evidence="3" id="KW-1185">Reference proteome</keyword>
<sequence>MNNWSTQVAHGGEDWDGDRMPKRPSLFLMLSAIATIATFPLYIFASGGAQPSHGFFILFCMLFHRELLQNIMPESGRVAYGPMRAAFCFVFVVFVVQLIYGITLESAEMLKYIAFISFNFGYLVVMYRYIVTYRTTALNHVFIGMLLAVGLALLGVMLNIGPNSGRQTGFFNNPNQLGYFGLIDVMLFLACYSVCTLKYARILALAGISASIYLILVSLSKAALVSSFFGLLLFAPSIKGRDLAFLGVLCVVTLPFVAPKIIESNVVSRVVARIQNIGHDRDDSIAGRGYNRIKRHPEKLILGAGEGEYHRFGARLEMHSTVGNIVFCYGLAGALFFALFNLRCLKASPQLFISIFAPLYAYGMTHNGIRFSAFWLAYAVFLAICELQRNDEGDFEIDTLSWSHLRDLVPGSRKRNYEPDDYDYQMIGQAELVRS</sequence>
<evidence type="ECO:0008006" key="4">
    <source>
        <dbReference type="Google" id="ProtNLM"/>
    </source>
</evidence>
<feature type="transmembrane region" description="Helical" evidence="1">
    <location>
        <begin position="51"/>
        <end position="68"/>
    </location>
</feature>
<dbReference type="Proteomes" id="UP001239462">
    <property type="component" value="Unassembled WGS sequence"/>
</dbReference>
<feature type="transmembrane region" description="Helical" evidence="1">
    <location>
        <begin position="321"/>
        <end position="340"/>
    </location>
</feature>
<keyword evidence="1" id="KW-0472">Membrane</keyword>
<feature type="transmembrane region" description="Helical" evidence="1">
    <location>
        <begin position="212"/>
        <end position="237"/>
    </location>
</feature>
<protein>
    <recommendedName>
        <fullName evidence="4">O-antigen ligase domain-containing protein</fullName>
    </recommendedName>
</protein>
<feature type="transmembrane region" description="Helical" evidence="1">
    <location>
        <begin position="360"/>
        <end position="384"/>
    </location>
</feature>
<comment type="caution">
    <text evidence="2">The sequence shown here is derived from an EMBL/GenBank/DDBJ whole genome shotgun (WGS) entry which is preliminary data.</text>
</comment>
<feature type="transmembrane region" description="Helical" evidence="1">
    <location>
        <begin position="26"/>
        <end position="45"/>
    </location>
</feature>
<keyword evidence="1" id="KW-0812">Transmembrane</keyword>
<feature type="transmembrane region" description="Helical" evidence="1">
    <location>
        <begin position="80"/>
        <end position="100"/>
    </location>
</feature>
<dbReference type="EMBL" id="JASZZN010000004">
    <property type="protein sequence ID" value="MDM4015026.1"/>
    <property type="molecule type" value="Genomic_DNA"/>
</dbReference>
<keyword evidence="1" id="KW-1133">Transmembrane helix</keyword>